<dbReference type="FunFam" id="2.60.40.10:FF:000169">
    <property type="entry name" value="1,4-alpha-glucan branching enzyme GlgB"/>
    <property type="match status" value="1"/>
</dbReference>
<protein>
    <recommendedName>
        <fullName evidence="10">1,4-alpha-glucan branching enzyme GlgB</fullName>
        <ecNumber evidence="10">2.4.1.18</ecNumber>
    </recommendedName>
    <alternativeName>
        <fullName evidence="10">1,4-alpha-D-glucan:1,4-alpha-D-glucan 6-glucosyl-transferase</fullName>
    </alternativeName>
    <alternativeName>
        <fullName evidence="10">Alpha-(1-&gt;4)-glucan branching enzyme</fullName>
    </alternativeName>
    <alternativeName>
        <fullName evidence="10">Glycogen branching enzyme</fullName>
        <shortName evidence="10">BE</shortName>
    </alternativeName>
</protein>
<dbReference type="InterPro" id="IPR006407">
    <property type="entry name" value="GlgB"/>
</dbReference>
<dbReference type="FunFam" id="3.20.20.80:FF:000003">
    <property type="entry name" value="1,4-alpha-glucan branching enzyme GlgB"/>
    <property type="match status" value="1"/>
</dbReference>
<dbReference type="STRING" id="1348853.LK12_08015"/>
<feature type="active site" description="Proton donor" evidence="10 11">
    <location>
        <position position="462"/>
    </location>
</feature>
<evidence type="ECO:0000256" key="7">
    <source>
        <dbReference type="ARBA" id="ARBA00022679"/>
    </source>
</evidence>
<dbReference type="SMART" id="SM00642">
    <property type="entry name" value="Aamy"/>
    <property type="match status" value="1"/>
</dbReference>
<dbReference type="InterPro" id="IPR004193">
    <property type="entry name" value="Glyco_hydro_13_N"/>
</dbReference>
<organism evidence="13 14">
    <name type="scientific">Novosphingobium malaysiense</name>
    <dbReference type="NCBI Taxonomy" id="1348853"/>
    <lineage>
        <taxon>Bacteria</taxon>
        <taxon>Pseudomonadati</taxon>
        <taxon>Pseudomonadota</taxon>
        <taxon>Alphaproteobacteria</taxon>
        <taxon>Sphingomonadales</taxon>
        <taxon>Sphingomonadaceae</taxon>
        <taxon>Novosphingobium</taxon>
    </lineage>
</organism>
<evidence type="ECO:0000313" key="13">
    <source>
        <dbReference type="EMBL" id="KHK90895.1"/>
    </source>
</evidence>
<dbReference type="GO" id="GO:0043169">
    <property type="term" value="F:cation binding"/>
    <property type="evidence" value="ECO:0007669"/>
    <property type="project" value="InterPro"/>
</dbReference>
<feature type="domain" description="Glycosyl hydrolase family 13 catalytic" evidence="12">
    <location>
        <begin position="250"/>
        <end position="597"/>
    </location>
</feature>
<evidence type="ECO:0000259" key="12">
    <source>
        <dbReference type="SMART" id="SM00642"/>
    </source>
</evidence>
<keyword evidence="9 10" id="KW-0119">Carbohydrate metabolism</keyword>
<dbReference type="AlphaFoldDB" id="A0A0B1ZIF7"/>
<dbReference type="PANTHER" id="PTHR43651:SF3">
    <property type="entry name" value="1,4-ALPHA-GLUCAN-BRANCHING ENZYME"/>
    <property type="match status" value="1"/>
</dbReference>
<dbReference type="EMBL" id="JTDI01000003">
    <property type="protein sequence ID" value="KHK90895.1"/>
    <property type="molecule type" value="Genomic_DNA"/>
</dbReference>
<evidence type="ECO:0000256" key="5">
    <source>
        <dbReference type="ARBA" id="ARBA00022600"/>
    </source>
</evidence>
<dbReference type="Pfam" id="PF02806">
    <property type="entry name" value="Alpha-amylase_C"/>
    <property type="match status" value="1"/>
</dbReference>
<comment type="caution">
    <text evidence="13">The sequence shown here is derived from an EMBL/GenBank/DDBJ whole genome shotgun (WGS) entry which is preliminary data.</text>
</comment>
<dbReference type="NCBIfam" id="TIGR01515">
    <property type="entry name" value="branching_enzym"/>
    <property type="match status" value="1"/>
</dbReference>
<evidence type="ECO:0000256" key="10">
    <source>
        <dbReference type="HAMAP-Rule" id="MF_00685"/>
    </source>
</evidence>
<dbReference type="InterPro" id="IPR006048">
    <property type="entry name" value="A-amylase/branching_C"/>
</dbReference>
<dbReference type="PANTHER" id="PTHR43651">
    <property type="entry name" value="1,4-ALPHA-GLUCAN-BRANCHING ENZYME"/>
    <property type="match status" value="1"/>
</dbReference>
<dbReference type="InterPro" id="IPR054169">
    <property type="entry name" value="GlgB_N"/>
</dbReference>
<comment type="pathway">
    <text evidence="3 10">Glycan biosynthesis; glycogen biosynthesis.</text>
</comment>
<dbReference type="SUPFAM" id="SSF51445">
    <property type="entry name" value="(Trans)glycosidases"/>
    <property type="match status" value="1"/>
</dbReference>
<dbReference type="InterPro" id="IPR006047">
    <property type="entry name" value="GH13_cat_dom"/>
</dbReference>
<dbReference type="CDD" id="cd02855">
    <property type="entry name" value="E_set_GBE_prok_N"/>
    <property type="match status" value="1"/>
</dbReference>
<dbReference type="Proteomes" id="UP000031057">
    <property type="component" value="Unassembled WGS sequence"/>
</dbReference>
<keyword evidence="8 10" id="KW-0320">Glycogen biosynthesis</keyword>
<evidence type="ECO:0000256" key="11">
    <source>
        <dbReference type="PIRSR" id="PIRSR000463-1"/>
    </source>
</evidence>
<name>A0A0B1ZIF7_9SPHN</name>
<evidence type="ECO:0000256" key="3">
    <source>
        <dbReference type="ARBA" id="ARBA00004964"/>
    </source>
</evidence>
<keyword evidence="6 10" id="KW-0328">Glycosyltransferase</keyword>
<dbReference type="FunFam" id="2.60.40.1180:FF:000002">
    <property type="entry name" value="1,4-alpha-glucan branching enzyme GlgB"/>
    <property type="match status" value="1"/>
</dbReference>
<dbReference type="GO" id="GO:0005978">
    <property type="term" value="P:glycogen biosynthetic process"/>
    <property type="evidence" value="ECO:0007669"/>
    <property type="project" value="UniProtKB-UniRule"/>
</dbReference>
<evidence type="ECO:0000256" key="4">
    <source>
        <dbReference type="ARBA" id="ARBA00009000"/>
    </source>
</evidence>
<evidence type="ECO:0000256" key="8">
    <source>
        <dbReference type="ARBA" id="ARBA00023056"/>
    </source>
</evidence>
<evidence type="ECO:0000313" key="14">
    <source>
        <dbReference type="Proteomes" id="UP000031057"/>
    </source>
</evidence>
<dbReference type="GO" id="GO:0003844">
    <property type="term" value="F:1,4-alpha-glucan branching enzyme activity"/>
    <property type="evidence" value="ECO:0007669"/>
    <property type="project" value="UniProtKB-UniRule"/>
</dbReference>
<gene>
    <name evidence="10" type="primary">glgB</name>
    <name evidence="13" type="ORF">LK12_08015</name>
</gene>
<dbReference type="NCBIfam" id="NF008967">
    <property type="entry name" value="PRK12313.1"/>
    <property type="match status" value="1"/>
</dbReference>
<dbReference type="PIRSF" id="PIRSF000463">
    <property type="entry name" value="GlgB"/>
    <property type="match status" value="1"/>
</dbReference>
<keyword evidence="14" id="KW-1185">Reference proteome</keyword>
<comment type="catalytic activity">
    <reaction evidence="1 10">
        <text>Transfers a segment of a (1-&gt;4)-alpha-D-glucan chain to a primary hydroxy group in a similar glucan chain.</text>
        <dbReference type="EC" id="2.4.1.18"/>
    </reaction>
</comment>
<dbReference type="InterPro" id="IPR013783">
    <property type="entry name" value="Ig-like_fold"/>
</dbReference>
<dbReference type="HAMAP" id="MF_00685">
    <property type="entry name" value="GlgB"/>
    <property type="match status" value="1"/>
</dbReference>
<dbReference type="InterPro" id="IPR037439">
    <property type="entry name" value="Branching_enzy"/>
</dbReference>
<dbReference type="GO" id="GO:0004553">
    <property type="term" value="F:hydrolase activity, hydrolyzing O-glycosyl compounds"/>
    <property type="evidence" value="ECO:0007669"/>
    <property type="project" value="InterPro"/>
</dbReference>
<comment type="similarity">
    <text evidence="4 10">Belongs to the glycosyl hydrolase 13 family. GlgB subfamily.</text>
</comment>
<evidence type="ECO:0000256" key="6">
    <source>
        <dbReference type="ARBA" id="ARBA00022676"/>
    </source>
</evidence>
<comment type="function">
    <text evidence="2 10">Catalyzes the formation of the alpha-1,6-glucosidic linkages in glycogen by scission of a 1,4-alpha-linked oligosaccharide from growing alpha-1,4-glucan chains and the subsequent attachment of the oligosaccharide to the alpha-1,6 position.</text>
</comment>
<dbReference type="InterPro" id="IPR013780">
    <property type="entry name" value="Glyco_hydro_b"/>
</dbReference>
<dbReference type="GO" id="GO:0005829">
    <property type="term" value="C:cytosol"/>
    <property type="evidence" value="ECO:0007669"/>
    <property type="project" value="TreeGrafter"/>
</dbReference>
<comment type="subunit">
    <text evidence="10">Monomer.</text>
</comment>
<dbReference type="Pfam" id="PF02922">
    <property type="entry name" value="CBM_48"/>
    <property type="match status" value="1"/>
</dbReference>
<keyword evidence="7 10" id="KW-0808">Transferase</keyword>
<accession>A0A0B1ZIF7</accession>
<dbReference type="NCBIfam" id="NF003811">
    <property type="entry name" value="PRK05402.1"/>
    <property type="match status" value="1"/>
</dbReference>
<dbReference type="Gene3D" id="2.60.40.10">
    <property type="entry name" value="Immunoglobulins"/>
    <property type="match status" value="2"/>
</dbReference>
<dbReference type="InterPro" id="IPR014756">
    <property type="entry name" value="Ig_E-set"/>
</dbReference>
<dbReference type="Gene3D" id="3.20.20.80">
    <property type="entry name" value="Glycosidases"/>
    <property type="match status" value="1"/>
</dbReference>
<dbReference type="InterPro" id="IPR044143">
    <property type="entry name" value="GlgB_N_E_set_prok"/>
</dbReference>
<sequence>MNAPNMPNTLETPVAALNEGRHDDPFAFLGPHKVGDETVVRTFQPGAEGVDLLMRDGRKIAAMEEYGGGLFIASLPEDTGYALRIRWPGSEHETEDPYSFGAILGDLDLYLFGEGRHWDLARNFGAHPRVIDGVEGVAFSVWAPNARRVSVVGDFNSWDGRRHPMRRLHGAGVWELFVPRLGPGTRYKYEVAGADGSVIQKADPLARQTEPPPATGSIVASAPDYTWTDDDWMSERAARQRADAPMSIYEVHASSWLRPEDDPQGHFGWRALAERLIPYVADMGFTHVELLPIMEHPFGGSWGYQPLSQFAPSARYGTPEGFAAFVDACHRSGIGVILDWVPAHFPTDPHGLAHFDGTHLYEHADPREGFHQDWNTLIYNLGRKEVSGFLLASALWWLETFHVDGLRVDAVASMLYRDYSRNADEWVPNIYGGRENLESVAFLKHMNSLVAERCPGAVTIAEESTAWPGVSAPVSEGGLGFSYKWNMGWMHDSLQYAERDPLYRSWHHGELTFGLVYAFSERFVLPISHDEVVHGKGSLIGKMPGDRWCKFANLRAYLAFMWTHPGKKLLFMGSEIAQEREWNHDAEIAWDLLDQAEHASVQRLVRDLNALYVDEPAFHASDADPAGFEWLVGDDSQNSVFVYARRAPGAPTIVVALNMTPDPRFGYEVTMPRSGTWREVLNSDASMYGGANIGNGGSVHATADRRAELVVPPLGAVILREEKAEGLPPN</sequence>
<dbReference type="EC" id="2.4.1.18" evidence="10"/>
<evidence type="ECO:0000256" key="2">
    <source>
        <dbReference type="ARBA" id="ARBA00002953"/>
    </source>
</evidence>
<dbReference type="InterPro" id="IPR017853">
    <property type="entry name" value="GH"/>
</dbReference>
<dbReference type="CDD" id="cd11322">
    <property type="entry name" value="AmyAc_Glg_BE"/>
    <property type="match status" value="1"/>
</dbReference>
<dbReference type="RefSeq" id="WP_039281865.1">
    <property type="nucleotide sequence ID" value="NZ_JTDI01000003.1"/>
</dbReference>
<dbReference type="Pfam" id="PF00128">
    <property type="entry name" value="Alpha-amylase"/>
    <property type="match status" value="1"/>
</dbReference>
<dbReference type="SUPFAM" id="SSF81296">
    <property type="entry name" value="E set domains"/>
    <property type="match status" value="1"/>
</dbReference>
<evidence type="ECO:0000256" key="1">
    <source>
        <dbReference type="ARBA" id="ARBA00000826"/>
    </source>
</evidence>
<evidence type="ECO:0000256" key="9">
    <source>
        <dbReference type="ARBA" id="ARBA00023277"/>
    </source>
</evidence>
<dbReference type="Pfam" id="PF22019">
    <property type="entry name" value="GlgB_N"/>
    <property type="match status" value="1"/>
</dbReference>
<feature type="active site" description="Nucleophile" evidence="10 11">
    <location>
        <position position="409"/>
    </location>
</feature>
<dbReference type="Gene3D" id="2.60.40.1180">
    <property type="entry name" value="Golgi alpha-mannosidase II"/>
    <property type="match status" value="1"/>
</dbReference>
<dbReference type="UniPathway" id="UPA00164"/>
<dbReference type="SUPFAM" id="SSF51011">
    <property type="entry name" value="Glycosyl hydrolase domain"/>
    <property type="match status" value="1"/>
</dbReference>
<proteinExistence type="inferred from homology"/>
<keyword evidence="5 10" id="KW-0321">Glycogen metabolism</keyword>
<reference evidence="13 14" key="1">
    <citation type="submission" date="2014-10" db="EMBL/GenBank/DDBJ databases">
        <title>Genome sequence of Novosphingobium malaysiense MUSC 273(T).</title>
        <authorList>
            <person name="Lee L.-H."/>
        </authorList>
    </citation>
    <scope>NUCLEOTIDE SEQUENCE [LARGE SCALE GENOMIC DNA]</scope>
    <source>
        <strain evidence="13 14">MUSC 273</strain>
    </source>
</reference>